<dbReference type="AlphaFoldDB" id="A0A9W8I3L3"/>
<gene>
    <name evidence="2" type="ORF">IWW36_005604</name>
</gene>
<feature type="compositionally biased region" description="Low complexity" evidence="1">
    <location>
        <begin position="58"/>
        <end position="69"/>
    </location>
</feature>
<evidence type="ECO:0000313" key="2">
    <source>
        <dbReference type="EMBL" id="KAJ2843316.1"/>
    </source>
</evidence>
<dbReference type="Proteomes" id="UP001139887">
    <property type="component" value="Unassembled WGS sequence"/>
</dbReference>
<dbReference type="EMBL" id="JANBUW010001458">
    <property type="protein sequence ID" value="KAJ2843316.1"/>
    <property type="molecule type" value="Genomic_DNA"/>
</dbReference>
<feature type="region of interest" description="Disordered" evidence="1">
    <location>
        <begin position="46"/>
        <end position="74"/>
    </location>
</feature>
<proteinExistence type="predicted"/>
<comment type="caution">
    <text evidence="2">The sequence shown here is derived from an EMBL/GenBank/DDBJ whole genome shotgun (WGS) entry which is preliminary data.</text>
</comment>
<protein>
    <submittedName>
        <fullName evidence="2">Uncharacterized protein</fullName>
    </submittedName>
</protein>
<evidence type="ECO:0000256" key="1">
    <source>
        <dbReference type="SAM" id="MobiDB-lite"/>
    </source>
</evidence>
<dbReference type="OrthoDB" id="1939598at2759"/>
<keyword evidence="3" id="KW-1185">Reference proteome</keyword>
<feature type="non-terminal residue" evidence="2">
    <location>
        <position position="168"/>
    </location>
</feature>
<evidence type="ECO:0000313" key="3">
    <source>
        <dbReference type="Proteomes" id="UP001139887"/>
    </source>
</evidence>
<feature type="compositionally biased region" description="Low complexity" evidence="1">
    <location>
        <begin position="128"/>
        <end position="143"/>
    </location>
</feature>
<organism evidence="2 3">
    <name type="scientific">Coemansia brasiliensis</name>
    <dbReference type="NCBI Taxonomy" id="2650707"/>
    <lineage>
        <taxon>Eukaryota</taxon>
        <taxon>Fungi</taxon>
        <taxon>Fungi incertae sedis</taxon>
        <taxon>Zoopagomycota</taxon>
        <taxon>Kickxellomycotina</taxon>
        <taxon>Kickxellomycetes</taxon>
        <taxon>Kickxellales</taxon>
        <taxon>Kickxellaceae</taxon>
        <taxon>Coemansia</taxon>
    </lineage>
</organism>
<reference evidence="2" key="1">
    <citation type="submission" date="2022-07" db="EMBL/GenBank/DDBJ databases">
        <title>Phylogenomic reconstructions and comparative analyses of Kickxellomycotina fungi.</title>
        <authorList>
            <person name="Reynolds N.K."/>
            <person name="Stajich J.E."/>
            <person name="Barry K."/>
            <person name="Grigoriev I.V."/>
            <person name="Crous P."/>
            <person name="Smith M.E."/>
        </authorList>
    </citation>
    <scope>NUCLEOTIDE SEQUENCE</scope>
    <source>
        <strain evidence="2">NRRL 1566</strain>
    </source>
</reference>
<sequence length="168" mass="18104">MTEYNAWNQLFRLNPDTPQTPMLSTQELQEELALWGNAQFQLEPVAEDTRQEQKASRKSSSSVSTVESSQPWGLLESQGQINPLSFIMDTSTDLLAAITKPGAQQQSWAQQQTPMMIGGVPMLPLAPASAGSRSAQAGSKASKVVPIAPAPTKQEQQATVQKKPAAAQ</sequence>
<name>A0A9W8I3L3_9FUNG</name>
<feature type="region of interest" description="Disordered" evidence="1">
    <location>
        <begin position="125"/>
        <end position="168"/>
    </location>
</feature>
<accession>A0A9W8I3L3</accession>